<evidence type="ECO:0000313" key="1">
    <source>
        <dbReference type="EMBL" id="RNA03454.1"/>
    </source>
</evidence>
<dbReference type="EMBL" id="REGN01008498">
    <property type="protein sequence ID" value="RNA03454.1"/>
    <property type="molecule type" value="Genomic_DNA"/>
</dbReference>
<sequence length="107" mass="12633">MDRRNKSNNCEIQTQPDFGTYLIDTYLINTFISENEIFMRFFVKAHICEIQFKLNSIYSLKKQIFFYQKMTTVPSSSLILRNAKEISMQQKSNLNSKKKNSRDSSIT</sequence>
<evidence type="ECO:0000313" key="2">
    <source>
        <dbReference type="Proteomes" id="UP000276133"/>
    </source>
</evidence>
<name>A0A3M7PWX7_BRAPC</name>
<comment type="caution">
    <text evidence="1">The sequence shown here is derived from an EMBL/GenBank/DDBJ whole genome shotgun (WGS) entry which is preliminary data.</text>
</comment>
<keyword evidence="2" id="KW-1185">Reference proteome</keyword>
<protein>
    <submittedName>
        <fullName evidence="1">Uncharacterized protein</fullName>
    </submittedName>
</protein>
<gene>
    <name evidence="1" type="ORF">BpHYR1_050780</name>
</gene>
<dbReference type="AlphaFoldDB" id="A0A3M7PWX7"/>
<dbReference type="Proteomes" id="UP000276133">
    <property type="component" value="Unassembled WGS sequence"/>
</dbReference>
<proteinExistence type="predicted"/>
<organism evidence="1 2">
    <name type="scientific">Brachionus plicatilis</name>
    <name type="common">Marine rotifer</name>
    <name type="synonym">Brachionus muelleri</name>
    <dbReference type="NCBI Taxonomy" id="10195"/>
    <lineage>
        <taxon>Eukaryota</taxon>
        <taxon>Metazoa</taxon>
        <taxon>Spiralia</taxon>
        <taxon>Gnathifera</taxon>
        <taxon>Rotifera</taxon>
        <taxon>Eurotatoria</taxon>
        <taxon>Monogononta</taxon>
        <taxon>Pseudotrocha</taxon>
        <taxon>Ploima</taxon>
        <taxon>Brachionidae</taxon>
        <taxon>Brachionus</taxon>
    </lineage>
</organism>
<reference evidence="1 2" key="1">
    <citation type="journal article" date="2018" name="Sci. Rep.">
        <title>Genomic signatures of local adaptation to the degree of environmental predictability in rotifers.</title>
        <authorList>
            <person name="Franch-Gras L."/>
            <person name="Hahn C."/>
            <person name="Garcia-Roger E.M."/>
            <person name="Carmona M.J."/>
            <person name="Serra M."/>
            <person name="Gomez A."/>
        </authorList>
    </citation>
    <scope>NUCLEOTIDE SEQUENCE [LARGE SCALE GENOMIC DNA]</scope>
    <source>
        <strain evidence="1">HYR1</strain>
    </source>
</reference>
<accession>A0A3M7PWX7</accession>